<dbReference type="SMART" id="SM00382">
    <property type="entry name" value="AAA"/>
    <property type="match status" value="1"/>
</dbReference>
<evidence type="ECO:0000256" key="1">
    <source>
        <dbReference type="ARBA" id="ARBA00004585"/>
    </source>
</evidence>
<dbReference type="PANTHER" id="PTHR11384:SF69">
    <property type="entry name" value="PEROXISOMAL LONG-CHAIN FATTY ACID IMPORT PROTEIN 1"/>
    <property type="match status" value="1"/>
</dbReference>
<evidence type="ECO:0000256" key="7">
    <source>
        <dbReference type="ARBA" id="ARBA00022989"/>
    </source>
</evidence>
<dbReference type="GO" id="GO:0140359">
    <property type="term" value="F:ABC-type transporter activity"/>
    <property type="evidence" value="ECO:0007669"/>
    <property type="project" value="InterPro"/>
</dbReference>
<dbReference type="GO" id="GO:0007031">
    <property type="term" value="P:peroxisome organization"/>
    <property type="evidence" value="ECO:0007669"/>
    <property type="project" value="TreeGrafter"/>
</dbReference>
<evidence type="ECO:0000313" key="12">
    <source>
        <dbReference type="Proteomes" id="UP000055045"/>
    </source>
</evidence>
<feature type="domain" description="ABC transporter" evidence="10">
    <location>
        <begin position="433"/>
        <end position="660"/>
    </location>
</feature>
<keyword evidence="12" id="KW-1185">Reference proteome</keyword>
<dbReference type="Gene3D" id="3.40.50.300">
    <property type="entry name" value="P-loop containing nucleotide triphosphate hydrolases"/>
    <property type="match status" value="1"/>
</dbReference>
<name>A0A101MPU5_PENFR</name>
<dbReference type="InterPro" id="IPR023214">
    <property type="entry name" value="HAD_sf"/>
</dbReference>
<dbReference type="GO" id="GO:0015910">
    <property type="term" value="P:long-chain fatty acid import into peroxisome"/>
    <property type="evidence" value="ECO:0007669"/>
    <property type="project" value="TreeGrafter"/>
</dbReference>
<dbReference type="SUPFAM" id="SSF52540">
    <property type="entry name" value="P-loop containing nucleoside triphosphate hydrolases"/>
    <property type="match status" value="1"/>
</dbReference>
<evidence type="ECO:0000256" key="4">
    <source>
        <dbReference type="ARBA" id="ARBA00022692"/>
    </source>
</evidence>
<proteinExistence type="inferred from homology"/>
<dbReference type="EMBL" id="LLXE01000047">
    <property type="protein sequence ID" value="KUM64481.1"/>
    <property type="molecule type" value="Genomic_DNA"/>
</dbReference>
<dbReference type="Gene3D" id="3.90.1470.20">
    <property type="match status" value="1"/>
</dbReference>
<evidence type="ECO:0000256" key="2">
    <source>
        <dbReference type="ARBA" id="ARBA00008575"/>
    </source>
</evidence>
<keyword evidence="4" id="KW-0812">Transmembrane</keyword>
<dbReference type="InterPro" id="IPR036412">
    <property type="entry name" value="HAD-like_sf"/>
</dbReference>
<dbReference type="GO" id="GO:0005324">
    <property type="term" value="F:long-chain fatty acid transmembrane transporter activity"/>
    <property type="evidence" value="ECO:0007669"/>
    <property type="project" value="TreeGrafter"/>
</dbReference>
<evidence type="ECO:0000259" key="10">
    <source>
        <dbReference type="PROSITE" id="PS50893"/>
    </source>
</evidence>
<evidence type="ECO:0000256" key="5">
    <source>
        <dbReference type="ARBA" id="ARBA00022741"/>
    </source>
</evidence>
<evidence type="ECO:0000313" key="11">
    <source>
        <dbReference type="EMBL" id="KUM64481.1"/>
    </source>
</evidence>
<dbReference type="InterPro" id="IPR050835">
    <property type="entry name" value="ABC_transporter_sub-D"/>
</dbReference>
<dbReference type="InterPro" id="IPR027417">
    <property type="entry name" value="P-loop_NTPase"/>
</dbReference>
<keyword evidence="8" id="KW-0472">Membrane</keyword>
<dbReference type="InterPro" id="IPR003593">
    <property type="entry name" value="AAA+_ATPase"/>
</dbReference>
<dbReference type="Pfam" id="PF00005">
    <property type="entry name" value="ABC_tran"/>
    <property type="match status" value="1"/>
</dbReference>
<reference evidence="11 12" key="1">
    <citation type="submission" date="2015-10" db="EMBL/GenBank/DDBJ databases">
        <title>Genome sequencing of Penicillium freii.</title>
        <authorList>
            <person name="Nguyen H.D."/>
            <person name="Visagie C.M."/>
            <person name="Seifert K.A."/>
        </authorList>
    </citation>
    <scope>NUCLEOTIDE SEQUENCE [LARGE SCALE GENOMIC DNA]</scope>
    <source>
        <strain evidence="11 12">DAOM 242723</strain>
    </source>
</reference>
<dbReference type="GO" id="GO:0016887">
    <property type="term" value="F:ATP hydrolysis activity"/>
    <property type="evidence" value="ECO:0007669"/>
    <property type="project" value="InterPro"/>
</dbReference>
<dbReference type="InterPro" id="IPR003439">
    <property type="entry name" value="ABC_transporter-like_ATP-bd"/>
</dbReference>
<dbReference type="STRING" id="48697.A0A101MPU5"/>
<dbReference type="CDD" id="cd03223">
    <property type="entry name" value="ABCD_peroxisomal_ALDP"/>
    <property type="match status" value="1"/>
</dbReference>
<dbReference type="Proteomes" id="UP000055045">
    <property type="component" value="Unassembled WGS sequence"/>
</dbReference>
<dbReference type="SUPFAM" id="SSF56784">
    <property type="entry name" value="HAD-like"/>
    <property type="match status" value="1"/>
</dbReference>
<protein>
    <recommendedName>
        <fullName evidence="10">ABC transporter domain-containing protein</fullName>
    </recommendedName>
</protein>
<dbReference type="InterPro" id="IPR011527">
    <property type="entry name" value="ABC1_TM_dom"/>
</dbReference>
<dbReference type="GO" id="GO:0005778">
    <property type="term" value="C:peroxisomal membrane"/>
    <property type="evidence" value="ECO:0007669"/>
    <property type="project" value="UniProtKB-SubCell"/>
</dbReference>
<evidence type="ECO:0000256" key="6">
    <source>
        <dbReference type="ARBA" id="ARBA00022840"/>
    </source>
</evidence>
<feature type="region of interest" description="Disordered" evidence="9">
    <location>
        <begin position="59"/>
        <end position="80"/>
    </location>
</feature>
<dbReference type="GO" id="GO:0005524">
    <property type="term" value="F:ATP binding"/>
    <property type="evidence" value="ECO:0007669"/>
    <property type="project" value="UniProtKB-KW"/>
</dbReference>
<dbReference type="Pfam" id="PF12710">
    <property type="entry name" value="HAD"/>
    <property type="match status" value="1"/>
</dbReference>
<evidence type="ECO:0000256" key="9">
    <source>
        <dbReference type="SAM" id="MobiDB-lite"/>
    </source>
</evidence>
<dbReference type="Gene3D" id="3.40.50.1000">
    <property type="entry name" value="HAD superfamily/HAD-like"/>
    <property type="match status" value="1"/>
</dbReference>
<comment type="subcellular location">
    <subcellularLocation>
        <location evidence="1">Peroxisome membrane</location>
        <topology evidence="1">Multi-pass membrane protein</topology>
    </subcellularLocation>
</comment>
<keyword evidence="7" id="KW-1133">Transmembrane helix</keyword>
<organism evidence="11 12">
    <name type="scientific">Penicillium freii</name>
    <dbReference type="NCBI Taxonomy" id="48697"/>
    <lineage>
        <taxon>Eukaryota</taxon>
        <taxon>Fungi</taxon>
        <taxon>Dikarya</taxon>
        <taxon>Ascomycota</taxon>
        <taxon>Pezizomycotina</taxon>
        <taxon>Eurotiomycetes</taxon>
        <taxon>Eurotiomycetidae</taxon>
        <taxon>Eurotiales</taxon>
        <taxon>Aspergillaceae</taxon>
        <taxon>Penicillium</taxon>
    </lineage>
</organism>
<keyword evidence="3" id="KW-0813">Transport</keyword>
<keyword evidence="5" id="KW-0547">Nucleotide-binding</keyword>
<keyword evidence="6" id="KW-0067">ATP-binding</keyword>
<comment type="similarity">
    <text evidence="2">Belongs to the ABC transporter superfamily. ABCD family. Peroxisomal fatty acyl CoA transporter (TC 3.A.1.203) subfamily.</text>
</comment>
<sequence>MAAQSKLLPPERSIKQILSSLTTLYLRNRTRISRAVYLALFAALAKRIHNAISEQKAASQQVDLRRRPGTSSLGDEEQPRKKRVEINREFFKNLLRLLKIVIPGWRSKELRLLVSHSVFLVLRTVLSLYVAELDGRLVSNLLSYHQCKLALSYRKRLTDYIHENYLSNMTFYAISALDDRIKNPDQLVTVDVSRFSDSLAELYSNLAKPILDMAIYNYSLSKNVGGEGLFIMSLLVQLSANVMRMLTPPFGKYVADEARLEGEFRFLHSRLIDYSEEIALYHGHEAEKDTLDKGYFTLIKHVNRILRRRLYHGFMEDFVIKYFWGAMGLVLCSVPVFFKIPGQATHSMGDRTESFVTNRRMLLSSSDAFGRLMFSYKEISELAGHTSRVSSLLEVMDDLLAGRFEKKLVSSASTEENAEVLSGRGKVIESDAIEFTDVPIVSPNGDVLVRKLSFTVNPGDHLLIVGPNGCGKSSLFRILGGLWPVYGGTVKKPPFQDIFYIPQRPYLSRGTLRQQVIYPDGVREMRAKGITDADLYEVLSVVEIASVVDRPGGWDAEEEWRDVLSGGLQQRIAMARLFYHRPKFAILDECTSSVTLEIEKVMYETAKKLGTTLMTVSHRRSLWKYHQKILQFDGQGGYIFTGLDWERRLKLEDLYQNGYLTDKHRQSKKKDHYLLWYANSLPFTVATVQTLAYTIPTTKPQTNSPPDFDGTIFLQDTGHVLVDNLGCGAAYRNKLEEQFKTGERSFRDISDDMWGSLSIPFGDGFDIMEKNLQMDPGFREFHQYCVREGFPFNVISAGLKPVLQRTLDMFLGEKEVYYASSIQIVANDLKAPGGIPWKPVWRDNTESGHDKGESVNQARTKAQAECEPDEIPLIVFIGDGVSDLPAAREADVLFARRGLRLEEYCLEHDIPYTPFDSFADVKKEVEAISLEDQKKTGGVGKPVRYNPRANMWRRISSKEAVCFPRLVFY</sequence>
<evidence type="ECO:0000256" key="3">
    <source>
        <dbReference type="ARBA" id="ARBA00022448"/>
    </source>
</evidence>
<dbReference type="AlphaFoldDB" id="A0A101MPU5"/>
<dbReference type="GO" id="GO:0042760">
    <property type="term" value="P:very long-chain fatty acid catabolic process"/>
    <property type="evidence" value="ECO:0007669"/>
    <property type="project" value="TreeGrafter"/>
</dbReference>
<dbReference type="PROSITE" id="PS50893">
    <property type="entry name" value="ABC_TRANSPORTER_2"/>
    <property type="match status" value="1"/>
</dbReference>
<dbReference type="PANTHER" id="PTHR11384">
    <property type="entry name" value="ATP-BINDING CASSETTE, SUB-FAMILY D MEMBER"/>
    <property type="match status" value="1"/>
</dbReference>
<gene>
    <name evidence="11" type="ORF">ACN42_g2571</name>
</gene>
<evidence type="ECO:0000256" key="8">
    <source>
        <dbReference type="ARBA" id="ARBA00023136"/>
    </source>
</evidence>
<dbReference type="Pfam" id="PF06472">
    <property type="entry name" value="ABC_membrane_2"/>
    <property type="match status" value="1"/>
</dbReference>
<accession>A0A101MPU5</accession>
<dbReference type="FunFam" id="3.40.50.300:FF:000636">
    <property type="entry name" value="ATP-binding cassette sub-family D member 3"/>
    <property type="match status" value="1"/>
</dbReference>
<dbReference type="GO" id="GO:0006635">
    <property type="term" value="P:fatty acid beta-oxidation"/>
    <property type="evidence" value="ECO:0007669"/>
    <property type="project" value="TreeGrafter"/>
</dbReference>
<comment type="caution">
    <text evidence="11">The sequence shown here is derived from an EMBL/GenBank/DDBJ whole genome shotgun (WGS) entry which is preliminary data.</text>
</comment>